<reference evidence="2" key="1">
    <citation type="journal article" date="2022" name="Mol. Ecol. Resour.">
        <title>The genomes of chicory, endive, great burdock and yacon provide insights into Asteraceae palaeo-polyploidization history and plant inulin production.</title>
        <authorList>
            <person name="Fan W."/>
            <person name="Wang S."/>
            <person name="Wang H."/>
            <person name="Wang A."/>
            <person name="Jiang F."/>
            <person name="Liu H."/>
            <person name="Zhao H."/>
            <person name="Xu D."/>
            <person name="Zhang Y."/>
        </authorList>
    </citation>
    <scope>NUCLEOTIDE SEQUENCE [LARGE SCALE GENOMIC DNA]</scope>
    <source>
        <strain evidence="2">cv. Niubang</strain>
    </source>
</reference>
<dbReference type="EMBL" id="CM042047">
    <property type="protein sequence ID" value="KAI3769232.1"/>
    <property type="molecule type" value="Genomic_DNA"/>
</dbReference>
<reference evidence="1 2" key="2">
    <citation type="journal article" date="2022" name="Mol. Ecol. Resour.">
        <title>The genomes of chicory, endive, great burdock and yacon provide insights into Asteraceae paleo-polyploidization history and plant inulin production.</title>
        <authorList>
            <person name="Fan W."/>
            <person name="Wang S."/>
            <person name="Wang H."/>
            <person name="Wang A."/>
            <person name="Jiang F."/>
            <person name="Liu H."/>
            <person name="Zhao H."/>
            <person name="Xu D."/>
            <person name="Zhang Y."/>
        </authorList>
    </citation>
    <scope>NUCLEOTIDE SEQUENCE [LARGE SCALE GENOMIC DNA]</scope>
    <source>
        <strain evidence="2">cv. Niubang</strain>
    </source>
</reference>
<protein>
    <submittedName>
        <fullName evidence="1">Uncharacterized protein</fullName>
    </submittedName>
</protein>
<accession>A0ACB9FDJ8</accession>
<gene>
    <name evidence="1" type="ORF">L6452_00332</name>
</gene>
<name>A0ACB9FDJ8_ARCLA</name>
<organism evidence="1 2">
    <name type="scientific">Arctium lappa</name>
    <name type="common">Greater burdock</name>
    <name type="synonym">Lappa major</name>
    <dbReference type="NCBI Taxonomy" id="4217"/>
    <lineage>
        <taxon>Eukaryota</taxon>
        <taxon>Viridiplantae</taxon>
        <taxon>Streptophyta</taxon>
        <taxon>Embryophyta</taxon>
        <taxon>Tracheophyta</taxon>
        <taxon>Spermatophyta</taxon>
        <taxon>Magnoliopsida</taxon>
        <taxon>eudicotyledons</taxon>
        <taxon>Gunneridae</taxon>
        <taxon>Pentapetalae</taxon>
        <taxon>asterids</taxon>
        <taxon>campanulids</taxon>
        <taxon>Asterales</taxon>
        <taxon>Asteraceae</taxon>
        <taxon>Carduoideae</taxon>
        <taxon>Cardueae</taxon>
        <taxon>Arctiinae</taxon>
        <taxon>Arctium</taxon>
    </lineage>
</organism>
<evidence type="ECO:0000313" key="1">
    <source>
        <dbReference type="EMBL" id="KAI3769232.1"/>
    </source>
</evidence>
<keyword evidence="2" id="KW-1185">Reference proteome</keyword>
<dbReference type="Proteomes" id="UP001055879">
    <property type="component" value="Linkage Group LG01"/>
</dbReference>
<comment type="caution">
    <text evidence="1">The sequence shown here is derived from an EMBL/GenBank/DDBJ whole genome shotgun (WGS) entry which is preliminary data.</text>
</comment>
<proteinExistence type="predicted"/>
<evidence type="ECO:0000313" key="2">
    <source>
        <dbReference type="Proteomes" id="UP001055879"/>
    </source>
</evidence>
<sequence>MGSSLKLAVLSATVLSTAVMFNLLTPIIMNLSLTEVRAIWSSLISWLKPPYLYVVINCIIITIVASSRLQSKVPDNSDHPTPSTFPLPPFEHATAKVVVLPVEEVPQFHQHEVREAVVPPFDGVMLGDERPVAVKEGVAGDRKFVQVPERGDFRDEDVKIATESYEEITKNMVNKSVVSTASWKPLKISEVGLSFPVEKPPVSARFSHRKSTKVSPEGGRTLGVTKPKRQDTLETTWKTITEGRSVPLTRHLRKSDTWETHGQSRQNHNSDDHPPDRMTKSDTFDEVSSSRKPPPPPSKLSRSGGSGRLKKEPSLGQEELNRRVEAFIKKFNEDMRLQRQESLNQYMEMINRGAH</sequence>